<accession>A0A1R3KCF8</accession>
<name>A0A1R3KCF8_9ROSI</name>
<evidence type="ECO:0000313" key="3">
    <source>
        <dbReference type="EMBL" id="OMP04787.1"/>
    </source>
</evidence>
<evidence type="ECO:0008006" key="5">
    <source>
        <dbReference type="Google" id="ProtNLM"/>
    </source>
</evidence>
<organism evidence="3 4">
    <name type="scientific">Corchorus olitorius</name>
    <dbReference type="NCBI Taxonomy" id="93759"/>
    <lineage>
        <taxon>Eukaryota</taxon>
        <taxon>Viridiplantae</taxon>
        <taxon>Streptophyta</taxon>
        <taxon>Embryophyta</taxon>
        <taxon>Tracheophyta</taxon>
        <taxon>Spermatophyta</taxon>
        <taxon>Magnoliopsida</taxon>
        <taxon>eudicotyledons</taxon>
        <taxon>Gunneridae</taxon>
        <taxon>Pentapetalae</taxon>
        <taxon>rosids</taxon>
        <taxon>malvids</taxon>
        <taxon>Malvales</taxon>
        <taxon>Malvaceae</taxon>
        <taxon>Grewioideae</taxon>
        <taxon>Apeibeae</taxon>
        <taxon>Corchorus</taxon>
    </lineage>
</organism>
<protein>
    <recommendedName>
        <fullName evidence="5">Late embryogenesis abundant protein, LEA-14</fullName>
    </recommendedName>
</protein>
<sequence>MIFHLLPQEACVVPINEEHHSSQSEENKNDSSQLDTSSNLFESANRFFMEIVYYTGLLITMAVLLYRGCQYKINIPFLYPSPLLETNTLTISNLNISDSNLAGIWDVNIMFGHSTDDYAEVTYYNIVAGSIYYKQENNARHARNNLLAKADAMTFYVREKKHARVHLEFKNTGFEAREPGLEDEVIKEINKELANGVLNFSLEIMVQAKFEKLGKIWSGLGSNNRIVRYCWDLMAGINRVIGKGRLMDAMTVFCD</sequence>
<proteinExistence type="predicted"/>
<evidence type="ECO:0000256" key="2">
    <source>
        <dbReference type="SAM" id="Phobius"/>
    </source>
</evidence>
<keyword evidence="4" id="KW-1185">Reference proteome</keyword>
<feature type="transmembrane region" description="Helical" evidence="2">
    <location>
        <begin position="47"/>
        <end position="66"/>
    </location>
</feature>
<keyword evidence="2" id="KW-1133">Transmembrane helix</keyword>
<gene>
    <name evidence="3" type="ORF">COLO4_09301</name>
</gene>
<keyword evidence="2" id="KW-0472">Membrane</keyword>
<evidence type="ECO:0000256" key="1">
    <source>
        <dbReference type="SAM" id="MobiDB-lite"/>
    </source>
</evidence>
<dbReference type="EMBL" id="AWUE01014205">
    <property type="protein sequence ID" value="OMP04787.1"/>
    <property type="molecule type" value="Genomic_DNA"/>
</dbReference>
<dbReference type="AlphaFoldDB" id="A0A1R3KCF8"/>
<keyword evidence="2" id="KW-0812">Transmembrane</keyword>
<feature type="region of interest" description="Disordered" evidence="1">
    <location>
        <begin position="16"/>
        <end position="35"/>
    </location>
</feature>
<reference evidence="4" key="1">
    <citation type="submission" date="2013-09" db="EMBL/GenBank/DDBJ databases">
        <title>Corchorus olitorius genome sequencing.</title>
        <authorList>
            <person name="Alam M."/>
            <person name="Haque M.S."/>
            <person name="Islam M.S."/>
            <person name="Emdad E.M."/>
            <person name="Islam M.M."/>
            <person name="Ahmed B."/>
            <person name="Halim A."/>
            <person name="Hossen Q.M.M."/>
            <person name="Hossain M.Z."/>
            <person name="Ahmed R."/>
            <person name="Khan M.M."/>
            <person name="Islam R."/>
            <person name="Rashid M.M."/>
            <person name="Khan S.A."/>
            <person name="Rahman M.S."/>
            <person name="Alam M."/>
            <person name="Yahiya A.S."/>
            <person name="Khan M.S."/>
            <person name="Azam M.S."/>
            <person name="Haque T."/>
            <person name="Lashkar M.Z.H."/>
            <person name="Akhand A.I."/>
            <person name="Morshed G."/>
            <person name="Roy S."/>
            <person name="Uddin K.S."/>
            <person name="Rabeya T."/>
            <person name="Hossain A.S."/>
            <person name="Chowdhury A."/>
            <person name="Snigdha A.R."/>
            <person name="Mortoza M.S."/>
            <person name="Matin S.A."/>
            <person name="Hoque S.M.E."/>
            <person name="Islam M.K."/>
            <person name="Roy D.K."/>
            <person name="Haider R."/>
            <person name="Moosa M.M."/>
            <person name="Elias S.M."/>
            <person name="Hasan A.M."/>
            <person name="Jahan S."/>
            <person name="Shafiuddin M."/>
            <person name="Mahmood N."/>
            <person name="Shommy N.S."/>
        </authorList>
    </citation>
    <scope>NUCLEOTIDE SEQUENCE [LARGE SCALE GENOMIC DNA]</scope>
    <source>
        <strain evidence="4">cv. O-4</strain>
    </source>
</reference>
<dbReference type="Proteomes" id="UP000187203">
    <property type="component" value="Unassembled WGS sequence"/>
</dbReference>
<evidence type="ECO:0000313" key="4">
    <source>
        <dbReference type="Proteomes" id="UP000187203"/>
    </source>
</evidence>
<comment type="caution">
    <text evidence="3">The sequence shown here is derived from an EMBL/GenBank/DDBJ whole genome shotgun (WGS) entry which is preliminary data.</text>
</comment>
<feature type="compositionally biased region" description="Basic and acidic residues" evidence="1">
    <location>
        <begin position="16"/>
        <end position="29"/>
    </location>
</feature>